<evidence type="ECO:0000313" key="3">
    <source>
        <dbReference type="Proteomes" id="UP000603317"/>
    </source>
</evidence>
<dbReference type="InterPro" id="IPR036514">
    <property type="entry name" value="SGNH_hydro_sf"/>
</dbReference>
<evidence type="ECO:0000259" key="1">
    <source>
        <dbReference type="Pfam" id="PF13472"/>
    </source>
</evidence>
<sequence>MSRTSHPSPLVFVALFVAFAVGVFARPALAAAWHGLWSEDAPEARPNAEFADADMLELARVQQQWGATGDIVMLGDSITAMGQWSEMFPAADILNRGLGGDTVADIAARAPIVLETKAKSIFLMVGVNDLFADATDEEIYRDLDRALEILGRDGATLYLQSPLVCGKGEVCTAERRARMRGWLPEFERIARAHEATYIDLNARMAGPDGLRETLSWDGIHPNGEGLKVWRDILRPHIESATKGAGGIAA</sequence>
<reference evidence="3" key="1">
    <citation type="journal article" date="2019" name="Int. J. Syst. Evol. Microbiol.">
        <title>The Global Catalogue of Microorganisms (GCM) 10K type strain sequencing project: providing services to taxonomists for standard genome sequencing and annotation.</title>
        <authorList>
            <consortium name="The Broad Institute Genomics Platform"/>
            <consortium name="The Broad Institute Genome Sequencing Center for Infectious Disease"/>
            <person name="Wu L."/>
            <person name="Ma J."/>
        </authorList>
    </citation>
    <scope>NUCLEOTIDE SEQUENCE [LARGE SCALE GENOMIC DNA]</scope>
    <source>
        <strain evidence="3">CGMCC 1.15297</strain>
    </source>
</reference>
<comment type="caution">
    <text evidence="2">The sequence shown here is derived from an EMBL/GenBank/DDBJ whole genome shotgun (WGS) entry which is preliminary data.</text>
</comment>
<evidence type="ECO:0000313" key="2">
    <source>
        <dbReference type="EMBL" id="GGA11912.1"/>
    </source>
</evidence>
<dbReference type="SUPFAM" id="SSF52266">
    <property type="entry name" value="SGNH hydrolase"/>
    <property type="match status" value="1"/>
</dbReference>
<accession>A0ABQ1FG67</accession>
<dbReference type="Pfam" id="PF13472">
    <property type="entry name" value="Lipase_GDSL_2"/>
    <property type="match status" value="1"/>
</dbReference>
<dbReference type="InterPro" id="IPR051532">
    <property type="entry name" value="Ester_Hydrolysis_Enzymes"/>
</dbReference>
<dbReference type="Gene3D" id="3.40.50.1110">
    <property type="entry name" value="SGNH hydrolase"/>
    <property type="match status" value="1"/>
</dbReference>
<keyword evidence="3" id="KW-1185">Reference proteome</keyword>
<gene>
    <name evidence="2" type="ORF">GCM10010923_23240</name>
</gene>
<dbReference type="PANTHER" id="PTHR30383:SF5">
    <property type="entry name" value="SGNH HYDROLASE-TYPE ESTERASE DOMAIN-CONTAINING PROTEIN"/>
    <property type="match status" value="1"/>
</dbReference>
<organism evidence="2 3">
    <name type="scientific">Blastomonas marina</name>
    <dbReference type="NCBI Taxonomy" id="1867408"/>
    <lineage>
        <taxon>Bacteria</taxon>
        <taxon>Pseudomonadati</taxon>
        <taxon>Pseudomonadota</taxon>
        <taxon>Alphaproteobacteria</taxon>
        <taxon>Sphingomonadales</taxon>
        <taxon>Sphingomonadaceae</taxon>
        <taxon>Blastomonas</taxon>
    </lineage>
</organism>
<name>A0ABQ1FG67_9SPHN</name>
<dbReference type="InterPro" id="IPR013830">
    <property type="entry name" value="SGNH_hydro"/>
</dbReference>
<dbReference type="EMBL" id="BMID01000001">
    <property type="protein sequence ID" value="GGA11912.1"/>
    <property type="molecule type" value="Genomic_DNA"/>
</dbReference>
<dbReference type="PANTHER" id="PTHR30383">
    <property type="entry name" value="THIOESTERASE 1/PROTEASE 1/LYSOPHOSPHOLIPASE L1"/>
    <property type="match status" value="1"/>
</dbReference>
<proteinExistence type="predicted"/>
<protein>
    <recommendedName>
        <fullName evidence="1">SGNH hydrolase-type esterase domain-containing protein</fullName>
    </recommendedName>
</protein>
<dbReference type="Proteomes" id="UP000603317">
    <property type="component" value="Unassembled WGS sequence"/>
</dbReference>
<dbReference type="RefSeq" id="WP_188642846.1">
    <property type="nucleotide sequence ID" value="NZ_BMID01000001.1"/>
</dbReference>
<feature type="domain" description="SGNH hydrolase-type esterase" evidence="1">
    <location>
        <begin position="74"/>
        <end position="225"/>
    </location>
</feature>